<feature type="region of interest" description="Disordered" evidence="1">
    <location>
        <begin position="31"/>
        <end position="54"/>
    </location>
</feature>
<organism evidence="2 3">
    <name type="scientific">Polyangium sorediatum</name>
    <dbReference type="NCBI Taxonomy" id="889274"/>
    <lineage>
        <taxon>Bacteria</taxon>
        <taxon>Pseudomonadati</taxon>
        <taxon>Myxococcota</taxon>
        <taxon>Polyangia</taxon>
        <taxon>Polyangiales</taxon>
        <taxon>Polyangiaceae</taxon>
        <taxon>Polyangium</taxon>
    </lineage>
</organism>
<sequence>MMKRSAREGSEMRNVAAFVFGAALLSTQGGAARAADAPAPPPGWEAPPPLATKPAKAPKAPACCQHDAICCSRQTSIDQARIRRIVRMIEVRMADLPKEEVQEAPKEGPGIAGVRPLKIMDGRGRPYPWLDGPAEEIRLMPPGQCGEMKFGKDDWPSPFYAEPEFQGMGSGQVRGYFQEKSADKGRSLISGPMSYLSFDRADGDGIVVERVEGTLEGTPDLRVMRRARVVAVPILLGRVNAYQDQQGDEARVVFVLPEVLLGFEAKETKVAGGFLRVRGETTEAYTTYTIPVGSGRSGVGTFVIMSRWLRRWFPPKSPEKLPASQPGGVTVSQTSVEAEPRARVFLYEPESDVFE</sequence>
<evidence type="ECO:0000256" key="1">
    <source>
        <dbReference type="SAM" id="MobiDB-lite"/>
    </source>
</evidence>
<name>A0ABT6NKI3_9BACT</name>
<proteinExistence type="predicted"/>
<protein>
    <submittedName>
        <fullName evidence="2">Uncharacterized protein</fullName>
    </submittedName>
</protein>
<comment type="caution">
    <text evidence="2">The sequence shown here is derived from an EMBL/GenBank/DDBJ whole genome shotgun (WGS) entry which is preliminary data.</text>
</comment>
<reference evidence="2 3" key="1">
    <citation type="submission" date="2023-04" db="EMBL/GenBank/DDBJ databases">
        <title>The genome sequence of Polyangium sorediatum DSM14670.</title>
        <authorList>
            <person name="Zhang X."/>
        </authorList>
    </citation>
    <scope>NUCLEOTIDE SEQUENCE [LARGE SCALE GENOMIC DNA]</scope>
    <source>
        <strain evidence="2 3">DSM 14670</strain>
    </source>
</reference>
<keyword evidence="3" id="KW-1185">Reference proteome</keyword>
<dbReference type="EMBL" id="JARZHI010000003">
    <property type="protein sequence ID" value="MDI1428750.1"/>
    <property type="molecule type" value="Genomic_DNA"/>
</dbReference>
<accession>A0ABT6NKI3</accession>
<feature type="compositionally biased region" description="Pro residues" evidence="1">
    <location>
        <begin position="38"/>
        <end position="51"/>
    </location>
</feature>
<evidence type="ECO:0000313" key="3">
    <source>
        <dbReference type="Proteomes" id="UP001160301"/>
    </source>
</evidence>
<dbReference type="Proteomes" id="UP001160301">
    <property type="component" value="Unassembled WGS sequence"/>
</dbReference>
<gene>
    <name evidence="2" type="ORF">QHF89_04570</name>
</gene>
<evidence type="ECO:0000313" key="2">
    <source>
        <dbReference type="EMBL" id="MDI1428750.1"/>
    </source>
</evidence>